<feature type="transmembrane region" description="Helical" evidence="5">
    <location>
        <begin position="97"/>
        <end position="120"/>
    </location>
</feature>
<name>A0AAV1L184_9NEOP</name>
<keyword evidence="7" id="KW-1185">Reference proteome</keyword>
<dbReference type="EMBL" id="CAVLGL010000082">
    <property type="protein sequence ID" value="CAK1587829.1"/>
    <property type="molecule type" value="Genomic_DNA"/>
</dbReference>
<comment type="subcellular location">
    <subcellularLocation>
        <location evidence="1">Membrane</location>
        <topology evidence="1">Multi-pass membrane protein</topology>
    </subcellularLocation>
</comment>
<dbReference type="Proteomes" id="UP001314205">
    <property type="component" value="Unassembled WGS sequence"/>
</dbReference>
<evidence type="ECO:0000313" key="6">
    <source>
        <dbReference type="EMBL" id="CAK1587829.1"/>
    </source>
</evidence>
<keyword evidence="3 5" id="KW-1133">Transmembrane helix</keyword>
<gene>
    <name evidence="6" type="ORF">PARMNEM_LOCUS8545</name>
</gene>
<dbReference type="GO" id="GO:0016020">
    <property type="term" value="C:membrane"/>
    <property type="evidence" value="ECO:0007669"/>
    <property type="project" value="UniProtKB-SubCell"/>
</dbReference>
<evidence type="ECO:0000256" key="2">
    <source>
        <dbReference type="ARBA" id="ARBA00022692"/>
    </source>
</evidence>
<dbReference type="SUPFAM" id="SSF48652">
    <property type="entry name" value="Tetraspanin"/>
    <property type="match status" value="1"/>
</dbReference>
<dbReference type="PANTHER" id="PTHR19282">
    <property type="entry name" value="TETRASPANIN"/>
    <property type="match status" value="1"/>
</dbReference>
<protein>
    <recommendedName>
        <fullName evidence="8">Tetraspanin</fullName>
    </recommendedName>
</protein>
<dbReference type="Pfam" id="PF00335">
    <property type="entry name" value="Tetraspanin"/>
    <property type="match status" value="1"/>
</dbReference>
<comment type="caution">
    <text evidence="6">The sequence shown here is derived from an EMBL/GenBank/DDBJ whole genome shotgun (WGS) entry which is preliminary data.</text>
</comment>
<dbReference type="InterPro" id="IPR008952">
    <property type="entry name" value="Tetraspanin_EC2_sf"/>
</dbReference>
<accession>A0AAV1L184</accession>
<evidence type="ECO:0000256" key="1">
    <source>
        <dbReference type="ARBA" id="ARBA00004141"/>
    </source>
</evidence>
<feature type="transmembrane region" description="Helical" evidence="5">
    <location>
        <begin position="58"/>
        <end position="85"/>
    </location>
</feature>
<proteinExistence type="predicted"/>
<dbReference type="AlphaFoldDB" id="A0AAV1L184"/>
<feature type="transmembrane region" description="Helical" evidence="5">
    <location>
        <begin position="12"/>
        <end position="38"/>
    </location>
</feature>
<dbReference type="InterPro" id="IPR018499">
    <property type="entry name" value="Tetraspanin/Peripherin"/>
</dbReference>
<evidence type="ECO:0000256" key="3">
    <source>
        <dbReference type="ARBA" id="ARBA00022989"/>
    </source>
</evidence>
<feature type="transmembrane region" description="Helical" evidence="5">
    <location>
        <begin position="199"/>
        <end position="217"/>
    </location>
</feature>
<keyword evidence="4 5" id="KW-0472">Membrane</keyword>
<dbReference type="PRINTS" id="PR00259">
    <property type="entry name" value="TMFOUR"/>
</dbReference>
<evidence type="ECO:0008006" key="8">
    <source>
        <dbReference type="Google" id="ProtNLM"/>
    </source>
</evidence>
<organism evidence="6 7">
    <name type="scientific">Parnassius mnemosyne</name>
    <name type="common">clouded apollo</name>
    <dbReference type="NCBI Taxonomy" id="213953"/>
    <lineage>
        <taxon>Eukaryota</taxon>
        <taxon>Metazoa</taxon>
        <taxon>Ecdysozoa</taxon>
        <taxon>Arthropoda</taxon>
        <taxon>Hexapoda</taxon>
        <taxon>Insecta</taxon>
        <taxon>Pterygota</taxon>
        <taxon>Neoptera</taxon>
        <taxon>Endopterygota</taxon>
        <taxon>Lepidoptera</taxon>
        <taxon>Glossata</taxon>
        <taxon>Ditrysia</taxon>
        <taxon>Papilionoidea</taxon>
        <taxon>Papilionidae</taxon>
        <taxon>Parnassiinae</taxon>
        <taxon>Parnassini</taxon>
        <taxon>Parnassius</taxon>
        <taxon>Driopa</taxon>
    </lineage>
</organism>
<evidence type="ECO:0000313" key="7">
    <source>
        <dbReference type="Proteomes" id="UP001314205"/>
    </source>
</evidence>
<keyword evidence="2 5" id="KW-0812">Transmembrane</keyword>
<evidence type="ECO:0000256" key="5">
    <source>
        <dbReference type="SAM" id="Phobius"/>
    </source>
</evidence>
<reference evidence="6 7" key="1">
    <citation type="submission" date="2023-11" db="EMBL/GenBank/DDBJ databases">
        <authorList>
            <person name="Hedman E."/>
            <person name="Englund M."/>
            <person name="Stromberg M."/>
            <person name="Nyberg Akerstrom W."/>
            <person name="Nylinder S."/>
            <person name="Jareborg N."/>
            <person name="Kallberg Y."/>
            <person name="Kronander E."/>
        </authorList>
    </citation>
    <scope>NUCLEOTIDE SEQUENCE [LARGE SCALE GENOMIC DNA]</scope>
</reference>
<sequence>MDKKPGRGSRLAGSIVIAVNLFFMVICVTLFAICLWIISSPSTLSYVIQTVGSPTMKVLFPLDVLNVHLGVVLAIMAIFFFFISYMGFCGAINCSKFLLFMYSTLVILLLLLECALFFYYTSNLVEKGLQVEDGQLNHALRLSFRCCEHNYTSNIVEKIQPPWSCCGVRGFPVNCTAERAYTQNCQQTIAAWLDRYQPAIYVSLTILHVLLSSCSLIRRARSPSRSYS</sequence>
<evidence type="ECO:0000256" key="4">
    <source>
        <dbReference type="ARBA" id="ARBA00023136"/>
    </source>
</evidence>